<keyword evidence="1" id="KW-0328">Glycosyltransferase</keyword>
<dbReference type="PANTHER" id="PTHR43285">
    <property type="entry name" value="ANTHRANILATE PHOSPHORIBOSYLTRANSFERASE"/>
    <property type="match status" value="1"/>
</dbReference>
<dbReference type="Pfam" id="PF02885">
    <property type="entry name" value="Glycos_trans_3N"/>
    <property type="match status" value="1"/>
</dbReference>
<proteinExistence type="predicted"/>
<dbReference type="NCBIfam" id="NF006564">
    <property type="entry name" value="PRK09071.1"/>
    <property type="match status" value="1"/>
</dbReference>
<dbReference type="Proteomes" id="UP000501466">
    <property type="component" value="Chromosome"/>
</dbReference>
<dbReference type="PANTHER" id="PTHR43285:SF2">
    <property type="entry name" value="ANTHRANILATE PHOSPHORIBOSYLTRANSFERASE"/>
    <property type="match status" value="1"/>
</dbReference>
<evidence type="ECO:0000256" key="2">
    <source>
        <dbReference type="ARBA" id="ARBA00022679"/>
    </source>
</evidence>
<dbReference type="InterPro" id="IPR005940">
    <property type="entry name" value="Anthranilate_Pribosyl_Tfrase"/>
</dbReference>
<evidence type="ECO:0000313" key="5">
    <source>
        <dbReference type="Proteomes" id="UP000501466"/>
    </source>
</evidence>
<dbReference type="EMBL" id="AP021888">
    <property type="protein sequence ID" value="BBP43731.1"/>
    <property type="molecule type" value="Genomic_DNA"/>
</dbReference>
<reference evidence="5" key="1">
    <citation type="submission" date="2019-11" db="EMBL/GenBank/DDBJ databases">
        <title>Isolation and characterization of two novel species in the genus Thiomicrorhabdus.</title>
        <authorList>
            <person name="Mochizuki J."/>
            <person name="Kojima H."/>
            <person name="Fukui M."/>
        </authorList>
    </citation>
    <scope>NUCLEOTIDE SEQUENCE [LARGE SCALE GENOMIC DNA]</scope>
    <source>
        <strain evidence="5">AkT22</strain>
    </source>
</reference>
<keyword evidence="5" id="KW-1185">Reference proteome</keyword>
<organism evidence="4 5">
    <name type="scientific">Thiosulfativibrio zosterae</name>
    <dbReference type="NCBI Taxonomy" id="2675053"/>
    <lineage>
        <taxon>Bacteria</taxon>
        <taxon>Pseudomonadati</taxon>
        <taxon>Pseudomonadota</taxon>
        <taxon>Gammaproteobacteria</taxon>
        <taxon>Thiotrichales</taxon>
        <taxon>Piscirickettsiaceae</taxon>
        <taxon>Thiosulfativibrio</taxon>
    </lineage>
</organism>
<dbReference type="SUPFAM" id="SSF52418">
    <property type="entry name" value="Nucleoside phosphorylase/phosphoribosyltransferase catalytic domain"/>
    <property type="match status" value="1"/>
</dbReference>
<accession>A0A6F8PNN1</accession>
<dbReference type="InterPro" id="IPR017459">
    <property type="entry name" value="Glycosyl_Trfase_fam3_N_dom"/>
</dbReference>
<dbReference type="SUPFAM" id="SSF47648">
    <property type="entry name" value="Nucleoside phosphorylase/phosphoribosyltransferase N-terminal domain"/>
    <property type="match status" value="1"/>
</dbReference>
<dbReference type="InterPro" id="IPR036320">
    <property type="entry name" value="Glycosyl_Trfase_fam3_N_dom_sf"/>
</dbReference>
<dbReference type="GO" id="GO:0005829">
    <property type="term" value="C:cytosol"/>
    <property type="evidence" value="ECO:0007669"/>
    <property type="project" value="TreeGrafter"/>
</dbReference>
<dbReference type="GO" id="GO:0004048">
    <property type="term" value="F:anthranilate phosphoribosyltransferase activity"/>
    <property type="evidence" value="ECO:0007669"/>
    <property type="project" value="InterPro"/>
</dbReference>
<gene>
    <name evidence="4" type="ORF">THMIRHAT_14770</name>
</gene>
<name>A0A6F8PNN1_9GAMM</name>
<keyword evidence="2" id="KW-0808">Transferase</keyword>
<evidence type="ECO:0000313" key="4">
    <source>
        <dbReference type="EMBL" id="BBP43731.1"/>
    </source>
</evidence>
<dbReference type="RefSeq" id="WP_173291508.1">
    <property type="nucleotide sequence ID" value="NZ_AP021888.1"/>
</dbReference>
<feature type="domain" description="Glycosyl transferase family 3 N-terminal" evidence="3">
    <location>
        <begin position="12"/>
        <end position="74"/>
    </location>
</feature>
<dbReference type="GO" id="GO:0000162">
    <property type="term" value="P:L-tryptophan biosynthetic process"/>
    <property type="evidence" value="ECO:0007669"/>
    <property type="project" value="InterPro"/>
</dbReference>
<dbReference type="InterPro" id="IPR035902">
    <property type="entry name" value="Nuc_phospho_transferase"/>
</dbReference>
<sequence length="330" mass="37048">MNTPNKVPFQFYIQTIGRGQKRRRSLTQAEAKAAMQQILQGKVTDMQLGAFLMLIRVREETPEEAAGFVEALREVFETPVLPFQVDLDWGSYAGKRRVLPWYLLALQVLAQQGYKVCLHGIVGTDTGRLYTQEVVEYLDWPIANSLTHAGELLTQQNLVYVPAETFVPQIKVLMDHRAELGLRSPVHTVARMLNPFNAKVSVHGVFHKGYDDLHQITATLLNSKTQTLAFCGDAGEAEVRPDKQTDIKAAKNNQAWSFLMPKTFENADPTSKEMQLDLLKAVWLGEAENAFGQATILQTLAMVLVGLENLTPERALLKAEQLWQAREKTS</sequence>
<dbReference type="Gene3D" id="3.40.1030.10">
    <property type="entry name" value="Nucleoside phosphorylase/phosphoribosyltransferase catalytic domain"/>
    <property type="match status" value="1"/>
</dbReference>
<protein>
    <recommendedName>
        <fullName evidence="3">Glycosyl transferase family 3 N-terminal domain-containing protein</fullName>
    </recommendedName>
</protein>
<dbReference type="Gene3D" id="1.20.970.10">
    <property type="entry name" value="Transferase, Pyrimidine Nucleoside Phosphorylase, Chain C"/>
    <property type="match status" value="1"/>
</dbReference>
<evidence type="ECO:0000256" key="1">
    <source>
        <dbReference type="ARBA" id="ARBA00022676"/>
    </source>
</evidence>
<dbReference type="AlphaFoldDB" id="A0A6F8PNN1"/>
<dbReference type="KEGG" id="tzo:THMIRHAT_14770"/>
<evidence type="ECO:0000259" key="3">
    <source>
        <dbReference type="Pfam" id="PF02885"/>
    </source>
</evidence>